<dbReference type="Proteomes" id="UP000292927">
    <property type="component" value="Unassembled WGS sequence"/>
</dbReference>
<comment type="similarity">
    <text evidence="3">Belongs to the multi antimicrobial extrusion (MATE) (TC 2.A.66.1) family.</text>
</comment>
<evidence type="ECO:0000256" key="13">
    <source>
        <dbReference type="SAM" id="Phobius"/>
    </source>
</evidence>
<dbReference type="InterPro" id="IPR050222">
    <property type="entry name" value="MATE_MdtK"/>
</dbReference>
<dbReference type="PANTHER" id="PTHR43298:SF2">
    <property type="entry name" value="FMN_FAD EXPORTER YEEO-RELATED"/>
    <property type="match status" value="1"/>
</dbReference>
<evidence type="ECO:0000256" key="10">
    <source>
        <dbReference type="ARBA" id="ARBA00023065"/>
    </source>
</evidence>
<dbReference type="EMBL" id="SGXF01000001">
    <property type="protein sequence ID" value="RZT03084.1"/>
    <property type="molecule type" value="Genomic_DNA"/>
</dbReference>
<evidence type="ECO:0000256" key="8">
    <source>
        <dbReference type="ARBA" id="ARBA00022692"/>
    </source>
</evidence>
<evidence type="ECO:0000256" key="9">
    <source>
        <dbReference type="ARBA" id="ARBA00022989"/>
    </source>
</evidence>
<feature type="transmembrane region" description="Helical" evidence="13">
    <location>
        <begin position="346"/>
        <end position="363"/>
    </location>
</feature>
<dbReference type="NCBIfam" id="TIGR00797">
    <property type="entry name" value="matE"/>
    <property type="match status" value="1"/>
</dbReference>
<gene>
    <name evidence="14" type="ORF">EV209_1218</name>
</gene>
<proteinExistence type="inferred from homology"/>
<keyword evidence="5" id="KW-0813">Transport</keyword>
<keyword evidence="8 13" id="KW-0812">Transmembrane</keyword>
<evidence type="ECO:0000313" key="14">
    <source>
        <dbReference type="EMBL" id="RZT03084.1"/>
    </source>
</evidence>
<evidence type="ECO:0000256" key="11">
    <source>
        <dbReference type="ARBA" id="ARBA00023136"/>
    </source>
</evidence>
<evidence type="ECO:0000256" key="4">
    <source>
        <dbReference type="ARBA" id="ARBA00020268"/>
    </source>
</evidence>
<feature type="transmembrane region" description="Helical" evidence="13">
    <location>
        <begin position="411"/>
        <end position="431"/>
    </location>
</feature>
<evidence type="ECO:0000256" key="3">
    <source>
        <dbReference type="ARBA" id="ARBA00010199"/>
    </source>
</evidence>
<protein>
    <recommendedName>
        <fullName evidence="4">Probable multidrug resistance protein NorM</fullName>
    </recommendedName>
    <alternativeName>
        <fullName evidence="12">Multidrug-efflux transporter</fullName>
    </alternativeName>
</protein>
<feature type="transmembrane region" description="Helical" evidence="13">
    <location>
        <begin position="117"/>
        <end position="139"/>
    </location>
</feature>
<sequence length="471" mass="51340">MKSLLETRLYSVDRMLKPGEEEGKIPPHSQIYRNFFKVGWPSALEAVLVSLVGMVDTVMVSGLGEEAIDAVGITNQPKFILLAAIMSLNVGVTAVVARRKGQEKQKSANRCLMQCMLVSGAIAILMSVLGFIFAPQIISVMGANEDYFNDAVLYFRILMCSIPFTGLNLTINAAQRGVGKTKISMVTNLIANLVNLVFNYLLINGIGIFPKLGVAGAAIATGLGALTACIIAFFTLLRPGGYLTILHTKLKDWKFDSATMRTVANISSSALVEQAFMRIGFLVYNMMVARLGTLDYATHLICMNILNLSFSFGDGFGVAASSLVGQSLGAKRPDLAKIYGKTGQRIACSISFLLCVIFLVFRYQFMGWFTNDPGVISLGGIIMCLVSGITFAQTSQVVISGCLRGAGDTRFVALVSMISITFVRPFLTWLLCFPMGYGLIGAWVGVAIDQVIRLVMNYWRFNQGKWKYIQI</sequence>
<feature type="transmembrane region" description="Helical" evidence="13">
    <location>
        <begin position="183"/>
        <end position="203"/>
    </location>
</feature>
<keyword evidence="7" id="KW-1003">Cell membrane</keyword>
<keyword evidence="9 13" id="KW-1133">Transmembrane helix</keyword>
<name>A0A4Q7PQ61_9FIRM</name>
<keyword evidence="6" id="KW-0050">Antiport</keyword>
<feature type="transmembrane region" description="Helical" evidence="13">
    <location>
        <begin position="375"/>
        <end position="399"/>
    </location>
</feature>
<dbReference type="PANTHER" id="PTHR43298">
    <property type="entry name" value="MULTIDRUG RESISTANCE PROTEIN NORM-RELATED"/>
    <property type="match status" value="1"/>
</dbReference>
<dbReference type="InterPro" id="IPR002528">
    <property type="entry name" value="MATE_fam"/>
</dbReference>
<dbReference type="CDD" id="cd13137">
    <property type="entry name" value="MATE_NorM_like"/>
    <property type="match status" value="1"/>
</dbReference>
<dbReference type="RefSeq" id="WP_130433981.1">
    <property type="nucleotide sequence ID" value="NZ_SGXF01000001.1"/>
</dbReference>
<dbReference type="OrthoDB" id="62420at2"/>
<accession>A0A4Q7PQ61</accession>
<keyword evidence="11 13" id="KW-0472">Membrane</keyword>
<dbReference type="InterPro" id="IPR048279">
    <property type="entry name" value="MdtK-like"/>
</dbReference>
<dbReference type="GO" id="GO:0005886">
    <property type="term" value="C:plasma membrane"/>
    <property type="evidence" value="ECO:0007669"/>
    <property type="project" value="UniProtKB-SubCell"/>
</dbReference>
<dbReference type="GO" id="GO:0015297">
    <property type="term" value="F:antiporter activity"/>
    <property type="evidence" value="ECO:0007669"/>
    <property type="project" value="UniProtKB-KW"/>
</dbReference>
<reference evidence="14 15" key="1">
    <citation type="submission" date="2019-02" db="EMBL/GenBank/DDBJ databases">
        <title>Genomic Encyclopedia of Type Strains, Phase IV (KMG-IV): sequencing the most valuable type-strain genomes for metagenomic binning, comparative biology and taxonomic classification.</title>
        <authorList>
            <person name="Goeker M."/>
        </authorList>
    </citation>
    <scope>NUCLEOTIDE SEQUENCE [LARGE SCALE GENOMIC DNA]</scope>
    <source>
        <strain evidence="14 15">DSM 29486</strain>
    </source>
</reference>
<organism evidence="14 15">
    <name type="scientific">Cuneatibacter caecimuris</name>
    <dbReference type="NCBI Taxonomy" id="1796618"/>
    <lineage>
        <taxon>Bacteria</taxon>
        <taxon>Bacillati</taxon>
        <taxon>Bacillota</taxon>
        <taxon>Clostridia</taxon>
        <taxon>Lachnospirales</taxon>
        <taxon>Lachnospiraceae</taxon>
        <taxon>Cuneatibacter</taxon>
    </lineage>
</organism>
<evidence type="ECO:0000256" key="2">
    <source>
        <dbReference type="ARBA" id="ARBA00004651"/>
    </source>
</evidence>
<evidence type="ECO:0000256" key="6">
    <source>
        <dbReference type="ARBA" id="ARBA00022449"/>
    </source>
</evidence>
<dbReference type="Pfam" id="PF01554">
    <property type="entry name" value="MatE"/>
    <property type="match status" value="2"/>
</dbReference>
<dbReference type="AlphaFoldDB" id="A0A4Q7PQ61"/>
<keyword evidence="15" id="KW-1185">Reference proteome</keyword>
<comment type="function">
    <text evidence="1">Multidrug efflux pump.</text>
</comment>
<dbReference type="GO" id="GO:0006811">
    <property type="term" value="P:monoatomic ion transport"/>
    <property type="evidence" value="ECO:0007669"/>
    <property type="project" value="UniProtKB-KW"/>
</dbReference>
<comment type="caution">
    <text evidence="14">The sequence shown here is derived from an EMBL/GenBank/DDBJ whole genome shotgun (WGS) entry which is preliminary data.</text>
</comment>
<evidence type="ECO:0000256" key="1">
    <source>
        <dbReference type="ARBA" id="ARBA00003408"/>
    </source>
</evidence>
<evidence type="ECO:0000313" key="15">
    <source>
        <dbReference type="Proteomes" id="UP000292927"/>
    </source>
</evidence>
<evidence type="ECO:0000256" key="7">
    <source>
        <dbReference type="ARBA" id="ARBA00022475"/>
    </source>
</evidence>
<feature type="transmembrane region" description="Helical" evidence="13">
    <location>
        <begin position="38"/>
        <end position="59"/>
    </location>
</feature>
<keyword evidence="10" id="KW-0406">Ion transport</keyword>
<feature type="transmembrane region" description="Helical" evidence="13">
    <location>
        <begin position="79"/>
        <end position="97"/>
    </location>
</feature>
<dbReference type="GO" id="GO:0042910">
    <property type="term" value="F:xenobiotic transmembrane transporter activity"/>
    <property type="evidence" value="ECO:0007669"/>
    <property type="project" value="InterPro"/>
</dbReference>
<dbReference type="PIRSF" id="PIRSF006603">
    <property type="entry name" value="DinF"/>
    <property type="match status" value="1"/>
</dbReference>
<feature type="transmembrane region" description="Helical" evidence="13">
    <location>
        <begin position="215"/>
        <end position="237"/>
    </location>
</feature>
<feature type="transmembrane region" description="Helical" evidence="13">
    <location>
        <begin position="151"/>
        <end position="171"/>
    </location>
</feature>
<evidence type="ECO:0000256" key="5">
    <source>
        <dbReference type="ARBA" id="ARBA00022448"/>
    </source>
</evidence>
<comment type="subcellular location">
    <subcellularLocation>
        <location evidence="2">Cell membrane</location>
        <topology evidence="2">Multi-pass membrane protein</topology>
    </subcellularLocation>
</comment>
<feature type="transmembrane region" description="Helical" evidence="13">
    <location>
        <begin position="437"/>
        <end position="456"/>
    </location>
</feature>
<evidence type="ECO:0000256" key="12">
    <source>
        <dbReference type="ARBA" id="ARBA00031636"/>
    </source>
</evidence>